<comment type="caution">
    <text evidence="1">The sequence shown here is derived from an EMBL/GenBank/DDBJ whole genome shotgun (WGS) entry which is preliminary data.</text>
</comment>
<protein>
    <submittedName>
        <fullName evidence="1">Uncharacterized protein</fullName>
    </submittedName>
</protein>
<gene>
    <name evidence="1" type="ORF">LCGC14_1866730</name>
</gene>
<reference evidence="1" key="1">
    <citation type="journal article" date="2015" name="Nature">
        <title>Complex archaea that bridge the gap between prokaryotes and eukaryotes.</title>
        <authorList>
            <person name="Spang A."/>
            <person name="Saw J.H."/>
            <person name="Jorgensen S.L."/>
            <person name="Zaremba-Niedzwiedzka K."/>
            <person name="Martijn J."/>
            <person name="Lind A.E."/>
            <person name="van Eijk R."/>
            <person name="Schleper C."/>
            <person name="Guy L."/>
            <person name="Ettema T.J."/>
        </authorList>
    </citation>
    <scope>NUCLEOTIDE SEQUENCE</scope>
</reference>
<dbReference type="AlphaFoldDB" id="A0A0F9IK82"/>
<evidence type="ECO:0000313" key="1">
    <source>
        <dbReference type="EMBL" id="KKL94235.1"/>
    </source>
</evidence>
<sequence>MRVSRGDYNQSGLYAVTSECARMTAVEVEAAAGNIKQYVLPCFAEILEWGVYISEDFVAQGTDPVVSINSVDKYSGTVTELDALTLGADNTKLYIGDGDEAEKTVIALDTDLDNGHVVVAQEKGATRVLKPGEVISFRKKTAASGAGGAYVPWVMLKLSGLDPTSAKVWHEKE</sequence>
<dbReference type="EMBL" id="LAZR01018980">
    <property type="protein sequence ID" value="KKL94235.1"/>
    <property type="molecule type" value="Genomic_DNA"/>
</dbReference>
<proteinExistence type="predicted"/>
<accession>A0A0F9IK82</accession>
<name>A0A0F9IK82_9ZZZZ</name>
<organism evidence="1">
    <name type="scientific">marine sediment metagenome</name>
    <dbReference type="NCBI Taxonomy" id="412755"/>
    <lineage>
        <taxon>unclassified sequences</taxon>
        <taxon>metagenomes</taxon>
        <taxon>ecological metagenomes</taxon>
    </lineage>
</organism>